<reference evidence="2 3" key="1">
    <citation type="submission" date="2016-11" db="EMBL/GenBank/DDBJ databases">
        <authorList>
            <person name="Jaros S."/>
            <person name="Januszkiewicz K."/>
            <person name="Wedrychowicz H."/>
        </authorList>
    </citation>
    <scope>NUCLEOTIDE SEQUENCE [LARGE SCALE GENOMIC DNA]</scope>
    <source>
        <strain evidence="2 3">DSM 26910</strain>
    </source>
</reference>
<accession>A0A1M5C9N7</accession>
<dbReference type="SUPFAM" id="SSF56935">
    <property type="entry name" value="Porins"/>
    <property type="match status" value="1"/>
</dbReference>
<evidence type="ECO:0000256" key="1">
    <source>
        <dbReference type="SAM" id="SignalP"/>
    </source>
</evidence>
<keyword evidence="1" id="KW-0732">Signal</keyword>
<sequence>MGRIRSVVFMAGLLIMPALLFAQFNNNTTSPYSRFGLGDLHSYSFGRTAAMGGASLASRNNQQINMSNPASYTAVDSLGFMFEFGVNGKFANYSNDITSMNANDVNFGYFAMNFQITNWLGTSMGLTPYSDVGYDVNITDEIENAGKILYQYTGGGSLSKAYFGLAVNPVKNISVGANLNYMFGLLSRTGQTYFLESSSFYKNQRNETLRIRDFNLNFGIQGTIPIKSDQRVTLGAVIENKPKYTGFYSDLNTKYISIPLGSNNYASDLDTISNVNEDNINIQFPLTYGFGISYVKDNQLEINADYYHQSWSDVNLPGGGNDVLTDLNKFAVGAEWIPDRFSIRSYLSRIAYRAGLKYENTYLLIDNQQINDFGISFGVGLPVYRSNSTINVSAELGRRGTKKDNLILENYAKLNLSVNLYDLWFIKRRFD</sequence>
<dbReference type="Gene3D" id="2.40.160.60">
    <property type="entry name" value="Outer membrane protein transport protein (OMPP1/FadL/TodX)"/>
    <property type="match status" value="1"/>
</dbReference>
<evidence type="ECO:0000313" key="2">
    <source>
        <dbReference type="EMBL" id="SHF51390.1"/>
    </source>
</evidence>
<protein>
    <recommendedName>
        <fullName evidence="4">Long-chain fatty acid transport protein</fullName>
    </recommendedName>
</protein>
<dbReference type="STRING" id="1484053.SAMN05444274_10611"/>
<proteinExistence type="predicted"/>
<dbReference type="OrthoDB" id="1491239at2"/>
<dbReference type="Proteomes" id="UP000184164">
    <property type="component" value="Unassembled WGS sequence"/>
</dbReference>
<name>A0A1M5C9N7_9BACT</name>
<dbReference type="EMBL" id="FQUM01000006">
    <property type="protein sequence ID" value="SHF51390.1"/>
    <property type="molecule type" value="Genomic_DNA"/>
</dbReference>
<keyword evidence="3" id="KW-1185">Reference proteome</keyword>
<dbReference type="RefSeq" id="WP_073002300.1">
    <property type="nucleotide sequence ID" value="NZ_FQUM01000006.1"/>
</dbReference>
<dbReference type="AlphaFoldDB" id="A0A1M5C9N7"/>
<feature type="signal peptide" evidence="1">
    <location>
        <begin position="1"/>
        <end position="22"/>
    </location>
</feature>
<organism evidence="2 3">
    <name type="scientific">Mariniphaga anaerophila</name>
    <dbReference type="NCBI Taxonomy" id="1484053"/>
    <lineage>
        <taxon>Bacteria</taxon>
        <taxon>Pseudomonadati</taxon>
        <taxon>Bacteroidota</taxon>
        <taxon>Bacteroidia</taxon>
        <taxon>Marinilabiliales</taxon>
        <taxon>Prolixibacteraceae</taxon>
        <taxon>Mariniphaga</taxon>
    </lineage>
</organism>
<feature type="chain" id="PRO_5012206149" description="Long-chain fatty acid transport protein" evidence="1">
    <location>
        <begin position="23"/>
        <end position="431"/>
    </location>
</feature>
<evidence type="ECO:0000313" key="3">
    <source>
        <dbReference type="Proteomes" id="UP000184164"/>
    </source>
</evidence>
<evidence type="ECO:0008006" key="4">
    <source>
        <dbReference type="Google" id="ProtNLM"/>
    </source>
</evidence>
<gene>
    <name evidence="2" type="ORF">SAMN05444274_10611</name>
</gene>